<evidence type="ECO:0000256" key="4">
    <source>
        <dbReference type="ARBA" id="ARBA00022801"/>
    </source>
</evidence>
<dbReference type="Gene3D" id="2.40.50.460">
    <property type="match status" value="1"/>
</dbReference>
<dbReference type="SUPFAM" id="SSF64182">
    <property type="entry name" value="DHH phosphoesterases"/>
    <property type="match status" value="1"/>
</dbReference>
<protein>
    <recommendedName>
        <fullName evidence="2">Single-stranded-DNA-specific exonuclease RecJ</fullName>
    </recommendedName>
</protein>
<dbReference type="InterPro" id="IPR003156">
    <property type="entry name" value="DHHA1_dom"/>
</dbReference>
<evidence type="ECO:0000259" key="10">
    <source>
        <dbReference type="Pfam" id="PF17768"/>
    </source>
</evidence>
<dbReference type="KEGG" id="cohn:KCTCHS21_19670"/>
<comment type="similarity">
    <text evidence="1">Belongs to the RecJ family.</text>
</comment>
<keyword evidence="12" id="KW-1185">Reference proteome</keyword>
<evidence type="ECO:0000256" key="3">
    <source>
        <dbReference type="ARBA" id="ARBA00022722"/>
    </source>
</evidence>
<feature type="domain" description="DDH" evidence="7">
    <location>
        <begin position="82"/>
        <end position="226"/>
    </location>
</feature>
<dbReference type="GO" id="GO:0006281">
    <property type="term" value="P:DNA repair"/>
    <property type="evidence" value="ECO:0007669"/>
    <property type="project" value="InterPro"/>
</dbReference>
<keyword evidence="4" id="KW-0378">Hydrolase</keyword>
<sequence>MIKSKYRWDISEPNHDLVTSFMQGLKVDRLVASVLVARGWSSLDQTAHFLQADIEHLLDPFDMKGMAVAVERIKEAVRNGEQIRVYGDYDADGVTSTVLMTRLLSELGATYDTYIPHRSREGYGLNINAIDLAAEAGIRLLITVDNGISAVEQIAYATQRGIDVIVTDHHEPPEVLPEAIALVNPKQKDCTYAFKGLCGAGVVFKLAHAMLGRPMLEYADLAAIGTIADLMPLTGENRIIARLGLDLMRRQPNAGIRALSKVCGIKPEELNSGRIGFSLAPRLNAGGRLEHADTAVKLLAATGDEEADLYAAELDKLNSERQLLVEQTVIEADELWQSICQLEGSTKRNVIVLAKEGWNAGIAGLVASKLVERYYRPVLILAVDESTGLCKGSARSIDGFDLYAALSENAELMVHFGGHQAAAGLTISREKVDVLADRLHILAEQWLSPEDWKPKRRIDLSIPLSEASLKAVEQLERLEPFGNANPRPRIVIQDVFVRESRTMGKDGSHLRLTIEQANQSMEVVAFGMGEQRDRLAPGTMIDLLGELSINEWNGNRKVQVMLHDYRSQHIQLQDRRKDNKMWSTVEEHINNQSSGLVIGCGSKAIFQEAISQFSHTGVPIRLLSESSLDARLVMETAVASEENSAEGANLLEEWRHLILLGLPCTQQEVSTLEQWLSPQVGGECVTVFSDLATNQQVTEGNAAFPDRKQFGEIYAMCRARGSWLDSPNGFVQEIALKTGKPLSTLRMMLDVFTELGFIAAEGASRKFVKEPPRRDLEQSERYRKAREQSNRLRLSEMTTEELQQWLISCHSKVPS</sequence>
<dbReference type="NCBIfam" id="TIGR00644">
    <property type="entry name" value="recJ"/>
    <property type="match status" value="1"/>
</dbReference>
<dbReference type="PANTHER" id="PTHR30255:SF2">
    <property type="entry name" value="SINGLE-STRANDED-DNA-SPECIFIC EXONUCLEASE RECJ"/>
    <property type="match status" value="1"/>
</dbReference>
<evidence type="ECO:0000256" key="1">
    <source>
        <dbReference type="ARBA" id="ARBA00005915"/>
    </source>
</evidence>
<dbReference type="InterPro" id="IPR038763">
    <property type="entry name" value="DHH_sf"/>
</dbReference>
<evidence type="ECO:0000259" key="9">
    <source>
        <dbReference type="Pfam" id="PF10141"/>
    </source>
</evidence>
<feature type="domain" description="RecJ OB" evidence="10">
    <location>
        <begin position="458"/>
        <end position="564"/>
    </location>
</feature>
<feature type="region of interest" description="Disordered" evidence="6">
    <location>
        <begin position="769"/>
        <end position="788"/>
    </location>
</feature>
<dbReference type="Pfam" id="PF01368">
    <property type="entry name" value="DHH"/>
    <property type="match status" value="1"/>
</dbReference>
<keyword evidence="3" id="KW-0540">Nuclease</keyword>
<reference evidence="11 12" key="1">
    <citation type="submission" date="2019-01" db="EMBL/GenBank/DDBJ databases">
        <title>Complete genome sequence of Cohnella hallensis HS21 isolated from Korean fir (Abies koreana) rhizospheric soil.</title>
        <authorList>
            <person name="Jiang L."/>
            <person name="Kang S.W."/>
            <person name="Kim S."/>
            <person name="Jung J."/>
            <person name="Kim C.Y."/>
            <person name="Kim D.H."/>
            <person name="Kim S.W."/>
            <person name="Lee J."/>
        </authorList>
    </citation>
    <scope>NUCLEOTIDE SEQUENCE [LARGE SCALE GENOMIC DNA]</scope>
    <source>
        <strain evidence="11 12">HS21</strain>
    </source>
</reference>
<dbReference type="InterPro" id="IPR051673">
    <property type="entry name" value="SSDNA_exonuclease_RecJ"/>
</dbReference>
<dbReference type="Proteomes" id="UP000289856">
    <property type="component" value="Chromosome"/>
</dbReference>
<dbReference type="GO" id="GO:0006310">
    <property type="term" value="P:DNA recombination"/>
    <property type="evidence" value="ECO:0007669"/>
    <property type="project" value="InterPro"/>
</dbReference>
<dbReference type="GO" id="GO:0003676">
    <property type="term" value="F:nucleic acid binding"/>
    <property type="evidence" value="ECO:0007669"/>
    <property type="project" value="InterPro"/>
</dbReference>
<dbReference type="Pfam" id="PF02272">
    <property type="entry name" value="DHHA1"/>
    <property type="match status" value="1"/>
</dbReference>
<dbReference type="EMBL" id="AP019400">
    <property type="protein sequence ID" value="BBI32568.1"/>
    <property type="molecule type" value="Genomic_DNA"/>
</dbReference>
<evidence type="ECO:0000256" key="6">
    <source>
        <dbReference type="SAM" id="MobiDB-lite"/>
    </source>
</evidence>
<evidence type="ECO:0000256" key="2">
    <source>
        <dbReference type="ARBA" id="ARBA00019841"/>
    </source>
</evidence>
<feature type="domain" description="DHHA1" evidence="8">
    <location>
        <begin position="349"/>
        <end position="439"/>
    </location>
</feature>
<proteinExistence type="inferred from homology"/>
<dbReference type="InterPro" id="IPR018779">
    <property type="entry name" value="RecJ_C"/>
</dbReference>
<dbReference type="Pfam" id="PF17768">
    <property type="entry name" value="RecJ_OB"/>
    <property type="match status" value="1"/>
</dbReference>
<feature type="domain" description="Single-stranded-DNA-specific exonuclease RecJ C-terminal" evidence="9">
    <location>
        <begin position="624"/>
        <end position="806"/>
    </location>
</feature>
<evidence type="ECO:0000313" key="11">
    <source>
        <dbReference type="EMBL" id="BBI32568.1"/>
    </source>
</evidence>
<gene>
    <name evidence="11" type="primary">recJ</name>
    <name evidence="11" type="ORF">KCTCHS21_19670</name>
</gene>
<dbReference type="Gene3D" id="3.90.1640.30">
    <property type="match status" value="1"/>
</dbReference>
<evidence type="ECO:0000256" key="5">
    <source>
        <dbReference type="ARBA" id="ARBA00022839"/>
    </source>
</evidence>
<dbReference type="InterPro" id="IPR004610">
    <property type="entry name" value="RecJ"/>
</dbReference>
<evidence type="ECO:0000259" key="7">
    <source>
        <dbReference type="Pfam" id="PF01368"/>
    </source>
</evidence>
<dbReference type="InterPro" id="IPR041122">
    <property type="entry name" value="RecJ_OB"/>
</dbReference>
<evidence type="ECO:0000313" key="12">
    <source>
        <dbReference type="Proteomes" id="UP000289856"/>
    </source>
</evidence>
<dbReference type="Pfam" id="PF10141">
    <property type="entry name" value="ssDNA-exonuc_C"/>
    <property type="match status" value="1"/>
</dbReference>
<name>A0A3T1D3F4_9BACL</name>
<accession>A0A3T1D3F4</accession>
<organism evidence="11 12">
    <name type="scientific">Cohnella abietis</name>
    <dbReference type="NCBI Taxonomy" id="2507935"/>
    <lineage>
        <taxon>Bacteria</taxon>
        <taxon>Bacillati</taxon>
        <taxon>Bacillota</taxon>
        <taxon>Bacilli</taxon>
        <taxon>Bacillales</taxon>
        <taxon>Paenibacillaceae</taxon>
        <taxon>Cohnella</taxon>
    </lineage>
</organism>
<dbReference type="AlphaFoldDB" id="A0A3T1D3F4"/>
<dbReference type="InterPro" id="IPR001667">
    <property type="entry name" value="DDH_dom"/>
</dbReference>
<keyword evidence="5 11" id="KW-0269">Exonuclease</keyword>
<dbReference type="PANTHER" id="PTHR30255">
    <property type="entry name" value="SINGLE-STRANDED-DNA-SPECIFIC EXONUCLEASE RECJ"/>
    <property type="match status" value="1"/>
</dbReference>
<dbReference type="GO" id="GO:0008409">
    <property type="term" value="F:5'-3' exonuclease activity"/>
    <property type="evidence" value="ECO:0007669"/>
    <property type="project" value="InterPro"/>
</dbReference>
<evidence type="ECO:0000259" key="8">
    <source>
        <dbReference type="Pfam" id="PF02272"/>
    </source>
</evidence>